<dbReference type="InterPro" id="IPR012337">
    <property type="entry name" value="RNaseH-like_sf"/>
</dbReference>
<dbReference type="EMBL" id="CP144745">
    <property type="protein sequence ID" value="WVZ51268.1"/>
    <property type="molecule type" value="Genomic_DNA"/>
</dbReference>
<feature type="domain" description="Integrase catalytic" evidence="1">
    <location>
        <begin position="25"/>
        <end position="118"/>
    </location>
</feature>
<dbReference type="PANTHER" id="PTHR37984:SF5">
    <property type="entry name" value="PROTEIN NYNRIN-LIKE"/>
    <property type="match status" value="1"/>
</dbReference>
<evidence type="ECO:0000313" key="3">
    <source>
        <dbReference type="Proteomes" id="UP001341281"/>
    </source>
</evidence>
<evidence type="ECO:0000259" key="1">
    <source>
        <dbReference type="PROSITE" id="PS50994"/>
    </source>
</evidence>
<keyword evidence="3" id="KW-1185">Reference proteome</keyword>
<dbReference type="SUPFAM" id="SSF53098">
    <property type="entry name" value="Ribonuclease H-like"/>
    <property type="match status" value="1"/>
</dbReference>
<dbReference type="GO" id="GO:0015074">
    <property type="term" value="P:DNA integration"/>
    <property type="evidence" value="ECO:0007669"/>
    <property type="project" value="InterPro"/>
</dbReference>
<dbReference type="Pfam" id="PF00665">
    <property type="entry name" value="rve"/>
    <property type="match status" value="1"/>
</dbReference>
<sequence>MLRESFALVKDANSTQDRHLPAQVLQTIPITWPFAVWGLDMVGPFRKAPGGFTHLFDAVDKFTKWIEAKPVATTTSVQATNFFREIVFRFGAPNSIITDNGRNFTGEAFLKFYDSFNI</sequence>
<dbReference type="InterPro" id="IPR001584">
    <property type="entry name" value="Integrase_cat-core"/>
</dbReference>
<dbReference type="PROSITE" id="PS50994">
    <property type="entry name" value="INTEGRASE"/>
    <property type="match status" value="1"/>
</dbReference>
<dbReference type="Gene3D" id="3.30.420.10">
    <property type="entry name" value="Ribonuclease H-like superfamily/Ribonuclease H"/>
    <property type="match status" value="1"/>
</dbReference>
<gene>
    <name evidence="2" type="ORF">U9M48_002425</name>
</gene>
<organism evidence="2 3">
    <name type="scientific">Paspalum notatum var. saurae</name>
    <dbReference type="NCBI Taxonomy" id="547442"/>
    <lineage>
        <taxon>Eukaryota</taxon>
        <taxon>Viridiplantae</taxon>
        <taxon>Streptophyta</taxon>
        <taxon>Embryophyta</taxon>
        <taxon>Tracheophyta</taxon>
        <taxon>Spermatophyta</taxon>
        <taxon>Magnoliopsida</taxon>
        <taxon>Liliopsida</taxon>
        <taxon>Poales</taxon>
        <taxon>Poaceae</taxon>
        <taxon>PACMAD clade</taxon>
        <taxon>Panicoideae</taxon>
        <taxon>Andropogonodae</taxon>
        <taxon>Paspaleae</taxon>
        <taxon>Paspalinae</taxon>
        <taxon>Paspalum</taxon>
    </lineage>
</organism>
<proteinExistence type="predicted"/>
<evidence type="ECO:0000313" key="2">
    <source>
        <dbReference type="EMBL" id="WVZ51268.1"/>
    </source>
</evidence>
<dbReference type="InterPro" id="IPR050951">
    <property type="entry name" value="Retrovirus_Pol_polyprotein"/>
</dbReference>
<dbReference type="AlphaFoldDB" id="A0AAQ3PP02"/>
<dbReference type="InterPro" id="IPR036397">
    <property type="entry name" value="RNaseH_sf"/>
</dbReference>
<protein>
    <recommendedName>
        <fullName evidence="1">Integrase catalytic domain-containing protein</fullName>
    </recommendedName>
</protein>
<dbReference type="GO" id="GO:0003676">
    <property type="term" value="F:nucleic acid binding"/>
    <property type="evidence" value="ECO:0007669"/>
    <property type="project" value="InterPro"/>
</dbReference>
<dbReference type="Proteomes" id="UP001341281">
    <property type="component" value="Chromosome 01"/>
</dbReference>
<name>A0AAQ3PP02_PASNO</name>
<reference evidence="2 3" key="1">
    <citation type="submission" date="2024-02" db="EMBL/GenBank/DDBJ databases">
        <title>High-quality chromosome-scale genome assembly of Pensacola bahiagrass (Paspalum notatum Flugge var. saurae).</title>
        <authorList>
            <person name="Vega J.M."/>
            <person name="Podio M."/>
            <person name="Orjuela J."/>
            <person name="Siena L.A."/>
            <person name="Pessino S.C."/>
            <person name="Combes M.C."/>
            <person name="Mariac C."/>
            <person name="Albertini E."/>
            <person name="Pupilli F."/>
            <person name="Ortiz J.P.A."/>
            <person name="Leblanc O."/>
        </authorList>
    </citation>
    <scope>NUCLEOTIDE SEQUENCE [LARGE SCALE GENOMIC DNA]</scope>
    <source>
        <strain evidence="2">R1</strain>
        <tissue evidence="2">Leaf</tissue>
    </source>
</reference>
<dbReference type="PANTHER" id="PTHR37984">
    <property type="entry name" value="PROTEIN CBG26694"/>
    <property type="match status" value="1"/>
</dbReference>
<accession>A0AAQ3PP02</accession>